<sequence length="189" mass="21985">MLKTRNKPYTNILPLIMGYTLKNSNMRITVLFLLTIMLFSCESITQKEQSKPKKIALKEDLKKGKISILGTFHFANTTDYSAIIIEDLNSSKRQLELKKLVENLAKFKPTKILVEREPILTDSLSKKLIDFKKGKYELPNNELYQIGFRLAKELNLNKIYGIDYHLELGDTELIEYLNEKNLWKNSLIL</sequence>
<dbReference type="EMBL" id="AP035888">
    <property type="protein sequence ID" value="BFP69482.1"/>
    <property type="molecule type" value="Genomic_DNA"/>
</dbReference>
<name>A0AB33KZV3_9FLAO</name>
<proteinExistence type="predicted"/>
<dbReference type="Pfam" id="PF18950">
    <property type="entry name" value="DUF5694"/>
    <property type="match status" value="1"/>
</dbReference>
<accession>A0AB33KZV3</accession>
<reference evidence="1" key="1">
    <citation type="submission" date="2024-08" db="EMBL/GenBank/DDBJ databases">
        <title>Whole genome sequence of Tenacibaculum sp. strain pbs-1 associated with black-spot shell disease in Akoya pearl oysters.</title>
        <authorList>
            <person name="Sakatoku A."/>
            <person name="Suzuki T."/>
            <person name="Hatano K."/>
            <person name="Seki M."/>
            <person name="Tanaka D."/>
            <person name="Nakamura S."/>
            <person name="Suzuki N."/>
            <person name="Isshiki T."/>
        </authorList>
    </citation>
    <scope>NUCLEOTIDE SEQUENCE</scope>
    <source>
        <strain evidence="1">Pbs-1</strain>
    </source>
</reference>
<dbReference type="AlphaFoldDB" id="A0AB33KZV3"/>
<evidence type="ECO:0008006" key="2">
    <source>
        <dbReference type="Google" id="ProtNLM"/>
    </source>
</evidence>
<protein>
    <recommendedName>
        <fullName evidence="2">TraB/GumN family protein</fullName>
    </recommendedName>
</protein>
<gene>
    <name evidence="1" type="ORF">Pbs1_28250</name>
</gene>
<evidence type="ECO:0000313" key="1">
    <source>
        <dbReference type="EMBL" id="BFP69482.1"/>
    </source>
</evidence>
<organism evidence="1">
    <name type="scientific">Tenacibaculum sp. Pbs-1</name>
    <dbReference type="NCBI Taxonomy" id="3238748"/>
    <lineage>
        <taxon>Bacteria</taxon>
        <taxon>Pseudomonadati</taxon>
        <taxon>Bacteroidota</taxon>
        <taxon>Flavobacteriia</taxon>
        <taxon>Flavobacteriales</taxon>
        <taxon>Flavobacteriaceae</taxon>
        <taxon>Tenacibaculum</taxon>
    </lineage>
</organism>
<dbReference type="InterPro" id="IPR043749">
    <property type="entry name" value="DUF5694"/>
</dbReference>